<sequence>MPTSPITLDSPIPPHLDLAGAPSQLFQVPPSPSASSALYRSIAVPRKRARLQLDQRSSWLQVDGTSSPLVPSLTGPDDLPHGVDGIVDFDYRPSRYPPPQPFPLDTSVDSLSEAGGCRKRSRRDPSLIAVSPTGSDEKTISPNVPSHPSAAPVRWSKAVLGVVGKVWDFCWSGAFRGFYAGGGRGYNLSGEEDAALTFSAPASEKETMAVTPTAPALQRGPSTPLPGGFPAEDDLQRSWVMVPSVNPSPASSHSTHRSSTRRVPRRTTTAYHASRRGRSHHQRGLMSHAGSLPRQPFFSSPALPRESPVSVDTQRHMADVCRIEREGDESMRRMGKMGIKLQALIREGRQALGTQVEVSDLVMDDCAN</sequence>
<feature type="compositionally biased region" description="Basic residues" evidence="1">
    <location>
        <begin position="254"/>
        <end position="265"/>
    </location>
</feature>
<protein>
    <submittedName>
        <fullName evidence="2">Uncharacterized protein</fullName>
    </submittedName>
</protein>
<feature type="region of interest" description="Disordered" evidence="1">
    <location>
        <begin position="213"/>
        <end position="233"/>
    </location>
</feature>
<keyword evidence="3" id="KW-1185">Reference proteome</keyword>
<feature type="region of interest" description="Disordered" evidence="1">
    <location>
        <begin position="127"/>
        <end position="148"/>
    </location>
</feature>
<dbReference type="GeneID" id="37076531"/>
<dbReference type="OrthoDB" id="5138418at2759"/>
<organism evidence="2 3">
    <name type="scientific">Aspergillus saccharolyticus JOP 1030-1</name>
    <dbReference type="NCBI Taxonomy" id="1450539"/>
    <lineage>
        <taxon>Eukaryota</taxon>
        <taxon>Fungi</taxon>
        <taxon>Dikarya</taxon>
        <taxon>Ascomycota</taxon>
        <taxon>Pezizomycotina</taxon>
        <taxon>Eurotiomycetes</taxon>
        <taxon>Eurotiomycetidae</taxon>
        <taxon>Eurotiales</taxon>
        <taxon>Aspergillaceae</taxon>
        <taxon>Aspergillus</taxon>
        <taxon>Aspergillus subgen. Circumdati</taxon>
    </lineage>
</organism>
<dbReference type="RefSeq" id="XP_025430266.1">
    <property type="nucleotide sequence ID" value="XM_025575303.1"/>
</dbReference>
<evidence type="ECO:0000313" key="3">
    <source>
        <dbReference type="Proteomes" id="UP000248349"/>
    </source>
</evidence>
<dbReference type="Proteomes" id="UP000248349">
    <property type="component" value="Unassembled WGS sequence"/>
</dbReference>
<name>A0A318ZDA4_9EURO</name>
<accession>A0A318ZDA4</accession>
<feature type="compositionally biased region" description="Basic residues" evidence="1">
    <location>
        <begin position="273"/>
        <end position="283"/>
    </location>
</feature>
<dbReference type="AlphaFoldDB" id="A0A318ZDA4"/>
<dbReference type="EMBL" id="KZ821238">
    <property type="protein sequence ID" value="PYH44284.1"/>
    <property type="molecule type" value="Genomic_DNA"/>
</dbReference>
<proteinExistence type="predicted"/>
<evidence type="ECO:0000256" key="1">
    <source>
        <dbReference type="SAM" id="MobiDB-lite"/>
    </source>
</evidence>
<gene>
    <name evidence="2" type="ORF">BP01DRAFT_357909</name>
</gene>
<evidence type="ECO:0000313" key="2">
    <source>
        <dbReference type="EMBL" id="PYH44284.1"/>
    </source>
</evidence>
<reference evidence="2 3" key="1">
    <citation type="submission" date="2016-12" db="EMBL/GenBank/DDBJ databases">
        <title>The genomes of Aspergillus section Nigri reveals drivers in fungal speciation.</title>
        <authorList>
            <consortium name="DOE Joint Genome Institute"/>
            <person name="Vesth T.C."/>
            <person name="Nybo J."/>
            <person name="Theobald S."/>
            <person name="Brandl J."/>
            <person name="Frisvad J.C."/>
            <person name="Nielsen K.F."/>
            <person name="Lyhne E.K."/>
            <person name="Kogle M.E."/>
            <person name="Kuo A."/>
            <person name="Riley R."/>
            <person name="Clum A."/>
            <person name="Nolan M."/>
            <person name="Lipzen A."/>
            <person name="Salamov A."/>
            <person name="Henrissat B."/>
            <person name="Wiebenga A."/>
            <person name="De Vries R.P."/>
            <person name="Grigoriev I.V."/>
            <person name="Mortensen U.H."/>
            <person name="Andersen M.R."/>
            <person name="Baker S.E."/>
        </authorList>
    </citation>
    <scope>NUCLEOTIDE SEQUENCE [LARGE SCALE GENOMIC DNA]</scope>
    <source>
        <strain evidence="2 3">JOP 1030-1</strain>
    </source>
</reference>
<feature type="region of interest" description="Disordered" evidence="1">
    <location>
        <begin position="245"/>
        <end position="288"/>
    </location>
</feature>
<dbReference type="STRING" id="1450539.A0A318ZDA4"/>